<dbReference type="InterPro" id="IPR007165">
    <property type="entry name" value="Phage_holin_4_2"/>
</dbReference>
<keyword evidence="1" id="KW-0472">Membrane</keyword>
<dbReference type="Pfam" id="PF04020">
    <property type="entry name" value="Phage_holin_4_2"/>
    <property type="match status" value="1"/>
</dbReference>
<dbReference type="EMBL" id="PEUX01000051">
    <property type="protein sequence ID" value="PIV10095.1"/>
    <property type="molecule type" value="Genomic_DNA"/>
</dbReference>
<feature type="transmembrane region" description="Helical" evidence="1">
    <location>
        <begin position="104"/>
        <end position="123"/>
    </location>
</feature>
<accession>A0A2M7BU91</accession>
<feature type="transmembrane region" description="Helical" evidence="1">
    <location>
        <begin position="17"/>
        <end position="38"/>
    </location>
</feature>
<evidence type="ECO:0000256" key="1">
    <source>
        <dbReference type="SAM" id="Phobius"/>
    </source>
</evidence>
<evidence type="ECO:0008006" key="4">
    <source>
        <dbReference type="Google" id="ProtNLM"/>
    </source>
</evidence>
<feature type="transmembrane region" description="Helical" evidence="1">
    <location>
        <begin position="44"/>
        <end position="61"/>
    </location>
</feature>
<protein>
    <recommendedName>
        <fullName evidence="4">Phage holin family protein</fullName>
    </recommendedName>
</protein>
<proteinExistence type="predicted"/>
<gene>
    <name evidence="2" type="ORF">COS49_02390</name>
</gene>
<evidence type="ECO:0000313" key="3">
    <source>
        <dbReference type="Proteomes" id="UP000229894"/>
    </source>
</evidence>
<sequence length="129" mass="14603">MTDYPVCANLEITKMRFIIQIITNGLAIFLADYLVPGFVFEGDLLTLLIAGLILGLINVFIKPILKLISFPLLILSLGLFTLVINMALLWLLEYFVAELTITGLWSYFWGSLIISLVNLVFGYRKKKKD</sequence>
<evidence type="ECO:0000313" key="2">
    <source>
        <dbReference type="EMBL" id="PIV10095.1"/>
    </source>
</evidence>
<organism evidence="2 3">
    <name type="scientific">Candidatus Portnoybacteria bacterium CG03_land_8_20_14_0_80_41_10</name>
    <dbReference type="NCBI Taxonomy" id="1974808"/>
    <lineage>
        <taxon>Bacteria</taxon>
        <taxon>Candidatus Portnoyibacteriota</taxon>
    </lineage>
</organism>
<feature type="transmembrane region" description="Helical" evidence="1">
    <location>
        <begin position="68"/>
        <end position="92"/>
    </location>
</feature>
<dbReference type="AlphaFoldDB" id="A0A2M7BU91"/>
<dbReference type="PANTHER" id="PTHR37309:SF1">
    <property type="entry name" value="SLR0284 PROTEIN"/>
    <property type="match status" value="1"/>
</dbReference>
<dbReference type="Proteomes" id="UP000229894">
    <property type="component" value="Unassembled WGS sequence"/>
</dbReference>
<comment type="caution">
    <text evidence="2">The sequence shown here is derived from an EMBL/GenBank/DDBJ whole genome shotgun (WGS) entry which is preliminary data.</text>
</comment>
<name>A0A2M7BU91_9BACT</name>
<keyword evidence="1" id="KW-1133">Transmembrane helix</keyword>
<dbReference type="PANTHER" id="PTHR37309">
    <property type="entry name" value="SLR0284 PROTEIN"/>
    <property type="match status" value="1"/>
</dbReference>
<keyword evidence="1" id="KW-0812">Transmembrane</keyword>
<reference evidence="3" key="1">
    <citation type="submission" date="2017-09" db="EMBL/GenBank/DDBJ databases">
        <title>Depth-based differentiation of microbial function through sediment-hosted aquifers and enrichment of novel symbionts in the deep terrestrial subsurface.</title>
        <authorList>
            <person name="Probst A.J."/>
            <person name="Ladd B."/>
            <person name="Jarett J.K."/>
            <person name="Geller-Mcgrath D.E."/>
            <person name="Sieber C.M.K."/>
            <person name="Emerson J.B."/>
            <person name="Anantharaman K."/>
            <person name="Thomas B.C."/>
            <person name="Malmstrom R."/>
            <person name="Stieglmeier M."/>
            <person name="Klingl A."/>
            <person name="Woyke T."/>
            <person name="Ryan C.M."/>
            <person name="Banfield J.F."/>
        </authorList>
    </citation>
    <scope>NUCLEOTIDE SEQUENCE [LARGE SCALE GENOMIC DNA]</scope>
</reference>